<protein>
    <submittedName>
        <fullName evidence="1">Uncharacterized protein</fullName>
    </submittedName>
</protein>
<dbReference type="Proteomes" id="UP000256862">
    <property type="component" value="Chromosome CO2235"/>
</dbReference>
<proteinExistence type="predicted"/>
<comment type="caution">
    <text evidence="1">The sequence shown here is derived from an EMBL/GenBank/DDBJ whole genome shotgun (WGS) entry which is preliminary data.</text>
</comment>
<name>A0A976BFF5_9BURK</name>
<reference evidence="1 2" key="1">
    <citation type="submission" date="2018-01" db="EMBL/GenBank/DDBJ databases">
        <authorList>
            <person name="Clerissi C."/>
        </authorList>
    </citation>
    <scope>NUCLEOTIDE SEQUENCE [LARGE SCALE GENOMIC DNA]</scope>
    <source>
        <strain evidence="1">Cupriavidus oxalaticus LMG 2235</strain>
    </source>
</reference>
<gene>
    <name evidence="1" type="ORF">CO2235_90133</name>
</gene>
<accession>A0A976BFF5</accession>
<sequence>MATNIQLRGTVYDFRRKFP</sequence>
<organism evidence="1 2">
    <name type="scientific">Cupriavidus oxalaticus</name>
    <dbReference type="NCBI Taxonomy" id="96344"/>
    <lineage>
        <taxon>Bacteria</taxon>
        <taxon>Pseudomonadati</taxon>
        <taxon>Pseudomonadota</taxon>
        <taxon>Betaproteobacteria</taxon>
        <taxon>Burkholderiales</taxon>
        <taxon>Burkholderiaceae</taxon>
        <taxon>Cupriavidus</taxon>
    </lineage>
</organism>
<evidence type="ECO:0000313" key="2">
    <source>
        <dbReference type="Proteomes" id="UP000256862"/>
    </source>
</evidence>
<evidence type="ECO:0000313" key="1">
    <source>
        <dbReference type="EMBL" id="SPC17259.1"/>
    </source>
</evidence>
<dbReference type="EMBL" id="OGUS01000131">
    <property type="protein sequence ID" value="SPC17259.1"/>
    <property type="molecule type" value="Genomic_DNA"/>
</dbReference>
<dbReference type="AlphaFoldDB" id="A0A976BFF5"/>